<evidence type="ECO:0000259" key="1">
    <source>
        <dbReference type="PROSITE" id="PS51186"/>
    </source>
</evidence>
<organism evidence="2 3">
    <name type="scientific">Ktedonobacter robiniae</name>
    <dbReference type="NCBI Taxonomy" id="2778365"/>
    <lineage>
        <taxon>Bacteria</taxon>
        <taxon>Bacillati</taxon>
        <taxon>Chloroflexota</taxon>
        <taxon>Ktedonobacteria</taxon>
        <taxon>Ktedonobacterales</taxon>
        <taxon>Ktedonobacteraceae</taxon>
        <taxon>Ktedonobacter</taxon>
    </lineage>
</organism>
<comment type="caution">
    <text evidence="2">The sequence shown here is derived from an EMBL/GenBank/DDBJ whole genome shotgun (WGS) entry which is preliminary data.</text>
</comment>
<dbReference type="InterPro" id="IPR000182">
    <property type="entry name" value="GNAT_dom"/>
</dbReference>
<dbReference type="PROSITE" id="PS51186">
    <property type="entry name" value="GNAT"/>
    <property type="match status" value="1"/>
</dbReference>
<sequence>MIDERISTTPIAIRLATPTDIEQIDHLDSFSASPTRSIHREVEKYFGSVDPSTHEYTLIFLAEIAGNVCGKAELMLPPTEAPQQIGYVKRVIVHPDYRGRGISKSLMRYLIGYAHEERHLTAIDLLVWENNVPAIQLYEELGFSLQHRELYYRLHL</sequence>
<accession>A0ABQ3UPQ1</accession>
<dbReference type="PANTHER" id="PTHR43617:SF20">
    <property type="entry name" value="N-ALPHA-ACETYLTRANSFERASE RIMI"/>
    <property type="match status" value="1"/>
</dbReference>
<keyword evidence="3" id="KW-1185">Reference proteome</keyword>
<evidence type="ECO:0000313" key="3">
    <source>
        <dbReference type="Proteomes" id="UP000654345"/>
    </source>
</evidence>
<dbReference type="Pfam" id="PF00583">
    <property type="entry name" value="Acetyltransf_1"/>
    <property type="match status" value="1"/>
</dbReference>
<gene>
    <name evidence="2" type="ORF">KSB_31940</name>
</gene>
<dbReference type="SUPFAM" id="SSF55729">
    <property type="entry name" value="Acyl-CoA N-acyltransferases (Nat)"/>
    <property type="match status" value="1"/>
</dbReference>
<dbReference type="PANTHER" id="PTHR43617">
    <property type="entry name" value="L-AMINO ACID N-ACETYLTRANSFERASE"/>
    <property type="match status" value="1"/>
</dbReference>
<dbReference type="Gene3D" id="3.40.630.30">
    <property type="match status" value="1"/>
</dbReference>
<dbReference type="EMBL" id="BNJG01000001">
    <property type="protein sequence ID" value="GHO54719.1"/>
    <property type="molecule type" value="Genomic_DNA"/>
</dbReference>
<dbReference type="InterPro" id="IPR016181">
    <property type="entry name" value="Acyl_CoA_acyltransferase"/>
</dbReference>
<dbReference type="CDD" id="cd04301">
    <property type="entry name" value="NAT_SF"/>
    <property type="match status" value="1"/>
</dbReference>
<dbReference type="Proteomes" id="UP000654345">
    <property type="component" value="Unassembled WGS sequence"/>
</dbReference>
<feature type="domain" description="N-acetyltransferase" evidence="1">
    <location>
        <begin position="11"/>
        <end position="156"/>
    </location>
</feature>
<evidence type="ECO:0000313" key="2">
    <source>
        <dbReference type="EMBL" id="GHO54719.1"/>
    </source>
</evidence>
<name>A0ABQ3UPQ1_9CHLR</name>
<dbReference type="RefSeq" id="WP_201371396.1">
    <property type="nucleotide sequence ID" value="NZ_BNJG01000001.1"/>
</dbReference>
<dbReference type="InterPro" id="IPR050276">
    <property type="entry name" value="MshD_Acetyltransferase"/>
</dbReference>
<proteinExistence type="predicted"/>
<reference evidence="2 3" key="1">
    <citation type="journal article" date="2021" name="Int. J. Syst. Evol. Microbiol.">
        <title>Reticulibacter mediterranei gen. nov., sp. nov., within the new family Reticulibacteraceae fam. nov., and Ktedonospora formicarum gen. nov., sp. nov., Ktedonobacter robiniae sp. nov., Dictyobacter formicarum sp. nov. and Dictyobacter arantiisoli sp. nov., belonging to the class Ktedonobacteria.</title>
        <authorList>
            <person name="Yabe S."/>
            <person name="Zheng Y."/>
            <person name="Wang C.M."/>
            <person name="Sakai Y."/>
            <person name="Abe K."/>
            <person name="Yokota A."/>
            <person name="Donadio S."/>
            <person name="Cavaletti L."/>
            <person name="Monciardini P."/>
        </authorList>
    </citation>
    <scope>NUCLEOTIDE SEQUENCE [LARGE SCALE GENOMIC DNA]</scope>
    <source>
        <strain evidence="2 3">SOSP1-30</strain>
    </source>
</reference>
<protein>
    <recommendedName>
        <fullName evidence="1">N-acetyltransferase domain-containing protein</fullName>
    </recommendedName>
</protein>